<evidence type="ECO:0000256" key="1">
    <source>
        <dbReference type="SAM" id="Phobius"/>
    </source>
</evidence>
<dbReference type="OrthoDB" id="894278at2"/>
<name>A0A3E2NLI2_9SPHI</name>
<evidence type="ECO:0000313" key="2">
    <source>
        <dbReference type="EMBL" id="RFZ81855.1"/>
    </source>
</evidence>
<keyword evidence="3" id="KW-1185">Reference proteome</keyword>
<feature type="transmembrane region" description="Helical" evidence="1">
    <location>
        <begin position="35"/>
        <end position="53"/>
    </location>
</feature>
<proteinExistence type="predicted"/>
<dbReference type="EMBL" id="QWDE01000004">
    <property type="protein sequence ID" value="RFZ81855.1"/>
    <property type="molecule type" value="Genomic_DNA"/>
</dbReference>
<keyword evidence="1" id="KW-0812">Transmembrane</keyword>
<organism evidence="2 3">
    <name type="scientific">Mucilaginibacter terrenus</name>
    <dbReference type="NCBI Taxonomy" id="2482727"/>
    <lineage>
        <taxon>Bacteria</taxon>
        <taxon>Pseudomonadati</taxon>
        <taxon>Bacteroidota</taxon>
        <taxon>Sphingobacteriia</taxon>
        <taxon>Sphingobacteriales</taxon>
        <taxon>Sphingobacteriaceae</taxon>
        <taxon>Mucilaginibacter</taxon>
    </lineage>
</organism>
<evidence type="ECO:0000313" key="3">
    <source>
        <dbReference type="Proteomes" id="UP000260823"/>
    </source>
</evidence>
<dbReference type="RefSeq" id="WP_117384674.1">
    <property type="nucleotide sequence ID" value="NZ_QWDE01000004.1"/>
</dbReference>
<keyword evidence="1" id="KW-0472">Membrane</keyword>
<feature type="transmembrane region" description="Helical" evidence="1">
    <location>
        <begin position="9"/>
        <end position="29"/>
    </location>
</feature>
<protein>
    <submittedName>
        <fullName evidence="2">Uncharacterized protein</fullName>
    </submittedName>
</protein>
<comment type="caution">
    <text evidence="2">The sequence shown here is derived from an EMBL/GenBank/DDBJ whole genome shotgun (WGS) entry which is preliminary data.</text>
</comment>
<dbReference type="AlphaFoldDB" id="A0A3E2NLI2"/>
<dbReference type="Proteomes" id="UP000260823">
    <property type="component" value="Unassembled WGS sequence"/>
</dbReference>
<keyword evidence="1" id="KW-1133">Transmembrane helix</keyword>
<feature type="transmembrane region" description="Helical" evidence="1">
    <location>
        <begin position="73"/>
        <end position="92"/>
    </location>
</feature>
<reference evidence="2 3" key="1">
    <citation type="submission" date="2018-08" db="EMBL/GenBank/DDBJ databases">
        <title>Mucilaginibacter terrae sp. nov., isolated from manganese diggings.</title>
        <authorList>
            <person name="Huang Y."/>
            <person name="Zhou Z."/>
        </authorList>
    </citation>
    <scope>NUCLEOTIDE SEQUENCE [LARGE SCALE GENOMIC DNA]</scope>
    <source>
        <strain evidence="2 3">ZH6</strain>
    </source>
</reference>
<gene>
    <name evidence="2" type="ORF">DYU05_18725</name>
</gene>
<sequence length="127" mass="14214">MIFKHNYKLVGLVIASAAIASAIVFKFIYIPSLPFIKKLLVDFFIVGLAVIAFSKETIEDERILAIRTKSLSAAFLFSIIFCLCISALNFILGDFELSGHELTIVALIIYLLFFAYLKRLDGNESID</sequence>
<accession>A0A3E2NLI2</accession>
<feature type="transmembrane region" description="Helical" evidence="1">
    <location>
        <begin position="98"/>
        <end position="117"/>
    </location>
</feature>